<dbReference type="PANTHER" id="PTHR34220:SF7">
    <property type="entry name" value="SENSOR HISTIDINE KINASE YPDA"/>
    <property type="match status" value="1"/>
</dbReference>
<reference evidence="6" key="2">
    <citation type="submission" date="2021-04" db="EMBL/GenBank/DDBJ databases">
        <authorList>
            <person name="Gilroy R."/>
        </authorList>
    </citation>
    <scope>NUCLEOTIDE SEQUENCE</scope>
    <source>
        <strain evidence="6">ChiSxjej3B15-24422</strain>
    </source>
</reference>
<evidence type="ECO:0000256" key="3">
    <source>
        <dbReference type="ARBA" id="ARBA00022679"/>
    </source>
</evidence>
<evidence type="ECO:0000259" key="5">
    <source>
        <dbReference type="PROSITE" id="PS50885"/>
    </source>
</evidence>
<dbReference type="InterPro" id="IPR036890">
    <property type="entry name" value="HATPase_C_sf"/>
</dbReference>
<dbReference type="GO" id="GO:0016020">
    <property type="term" value="C:membrane"/>
    <property type="evidence" value="ECO:0007669"/>
    <property type="project" value="UniProtKB-SubCell"/>
</dbReference>
<keyword evidence="4" id="KW-0472">Membrane</keyword>
<dbReference type="InterPro" id="IPR050640">
    <property type="entry name" value="Bact_2-comp_sensor_kinase"/>
</dbReference>
<feature type="domain" description="HAMP" evidence="5">
    <location>
        <begin position="270"/>
        <end position="324"/>
    </location>
</feature>
<dbReference type="PROSITE" id="PS50885">
    <property type="entry name" value="HAMP"/>
    <property type="match status" value="1"/>
</dbReference>
<evidence type="ECO:0000313" key="7">
    <source>
        <dbReference type="Proteomes" id="UP000824007"/>
    </source>
</evidence>
<comment type="caution">
    <text evidence="6">The sequence shown here is derived from an EMBL/GenBank/DDBJ whole genome shotgun (WGS) entry which is preliminary data.</text>
</comment>
<dbReference type="EMBL" id="DXDD01000010">
    <property type="protein sequence ID" value="HIY59260.1"/>
    <property type="molecule type" value="Genomic_DNA"/>
</dbReference>
<keyword evidence="4" id="KW-0812">Transmembrane</keyword>
<keyword evidence="4" id="KW-1133">Transmembrane helix</keyword>
<dbReference type="Pfam" id="PF06580">
    <property type="entry name" value="His_kinase"/>
    <property type="match status" value="1"/>
</dbReference>
<evidence type="ECO:0000256" key="4">
    <source>
        <dbReference type="SAM" id="Phobius"/>
    </source>
</evidence>
<protein>
    <submittedName>
        <fullName evidence="6">Histidine kinase</fullName>
    </submittedName>
</protein>
<reference evidence="6" key="1">
    <citation type="journal article" date="2021" name="PeerJ">
        <title>Extensive microbial diversity within the chicken gut microbiome revealed by metagenomics and culture.</title>
        <authorList>
            <person name="Gilroy R."/>
            <person name="Ravi A."/>
            <person name="Getino M."/>
            <person name="Pursley I."/>
            <person name="Horton D.L."/>
            <person name="Alikhan N.F."/>
            <person name="Baker D."/>
            <person name="Gharbi K."/>
            <person name="Hall N."/>
            <person name="Watson M."/>
            <person name="Adriaenssens E.M."/>
            <person name="Foster-Nyarko E."/>
            <person name="Jarju S."/>
            <person name="Secka A."/>
            <person name="Antonio M."/>
            <person name="Oren A."/>
            <person name="Chaudhuri R.R."/>
            <person name="La Ragione R."/>
            <person name="Hildebrand F."/>
            <person name="Pallen M.J."/>
        </authorList>
    </citation>
    <scope>NUCLEOTIDE SEQUENCE</scope>
    <source>
        <strain evidence="6">ChiSxjej3B15-24422</strain>
    </source>
</reference>
<dbReference type="GO" id="GO:0000155">
    <property type="term" value="F:phosphorelay sensor kinase activity"/>
    <property type="evidence" value="ECO:0007669"/>
    <property type="project" value="InterPro"/>
</dbReference>
<sequence length="528" mass="60841">TIAAQEKEYVNTLNILSAHLINNMNADSSLSLTYLFETDTADFYYFLNEKDYTEDLYAYSLYERDYISDMNSRVTLLGDSMIGIGFLPYEANENRLFYLRKYDSLEVMENYSASEKGWYRYMDKNNQRPVFTPSDLEGGTAISLVRTVKDIDRQKIIGYVIVDISLDFIRESLDNITISPYSGIFLYSPQKELLFATSQELVPVVERLRAGGMDNYDLYSFTDDEFGFTLYYLSSRVDLYRSLTFAVLLALAFYFGMLVIAAVLFGKTQHRLRSSIDLVLSTMDKYHAGDSRIRCDAAQCSISEISTIATTLNEMIEKINRHIDNEYKFKMEQKAAEYQALQAEINPHFLHNILNLLIAMNRVGDRRILEQSIISLSHMFRYTCEHNFNSTIRQEFDFIQDYLFLQKSRLEERLNFQIWLEPGMEDFEIPKLLIQPLVENAIVHGIEPSENNEYIRLSAFTAEARGGRRFAAVMVINSGRPYTGADQGKRVGLKNIEDRLAIFSPDAFFIVRGGIGKPTRCVILIPIQ</sequence>
<dbReference type="AlphaFoldDB" id="A0A9D2C5U1"/>
<keyword evidence="2" id="KW-0597">Phosphoprotein</keyword>
<dbReference type="InterPro" id="IPR010559">
    <property type="entry name" value="Sig_transdc_His_kin_internal"/>
</dbReference>
<name>A0A9D2C5U1_9FIRM</name>
<dbReference type="Gene3D" id="3.30.450.20">
    <property type="entry name" value="PAS domain"/>
    <property type="match status" value="2"/>
</dbReference>
<dbReference type="Proteomes" id="UP000824007">
    <property type="component" value="Unassembled WGS sequence"/>
</dbReference>
<proteinExistence type="predicted"/>
<feature type="transmembrane region" description="Helical" evidence="4">
    <location>
        <begin position="243"/>
        <end position="265"/>
    </location>
</feature>
<evidence type="ECO:0000256" key="2">
    <source>
        <dbReference type="ARBA" id="ARBA00022553"/>
    </source>
</evidence>
<keyword evidence="3" id="KW-0808">Transferase</keyword>
<dbReference type="InterPro" id="IPR003660">
    <property type="entry name" value="HAMP_dom"/>
</dbReference>
<comment type="subcellular location">
    <subcellularLocation>
        <location evidence="1">Membrane</location>
    </subcellularLocation>
</comment>
<evidence type="ECO:0000256" key="1">
    <source>
        <dbReference type="ARBA" id="ARBA00004370"/>
    </source>
</evidence>
<dbReference type="PANTHER" id="PTHR34220">
    <property type="entry name" value="SENSOR HISTIDINE KINASE YPDA"/>
    <property type="match status" value="1"/>
</dbReference>
<evidence type="ECO:0000313" key="6">
    <source>
        <dbReference type="EMBL" id="HIY59260.1"/>
    </source>
</evidence>
<keyword evidence="6" id="KW-0418">Kinase</keyword>
<feature type="non-terminal residue" evidence="6">
    <location>
        <position position="1"/>
    </location>
</feature>
<organism evidence="6 7">
    <name type="scientific">Candidatus Eisenbergiella pullistercoris</name>
    <dbReference type="NCBI Taxonomy" id="2838555"/>
    <lineage>
        <taxon>Bacteria</taxon>
        <taxon>Bacillati</taxon>
        <taxon>Bacillota</taxon>
        <taxon>Clostridia</taxon>
        <taxon>Lachnospirales</taxon>
        <taxon>Lachnospiraceae</taxon>
        <taxon>Eisenbergiella</taxon>
    </lineage>
</organism>
<accession>A0A9D2C5U1</accession>
<gene>
    <name evidence="6" type="ORF">H9831_01050</name>
</gene>
<dbReference type="SUPFAM" id="SSF55874">
    <property type="entry name" value="ATPase domain of HSP90 chaperone/DNA topoisomerase II/histidine kinase"/>
    <property type="match status" value="1"/>
</dbReference>